<dbReference type="RefSeq" id="WP_184203570.1">
    <property type="nucleotide sequence ID" value="NZ_JACHGW010000007.1"/>
</dbReference>
<dbReference type="Proteomes" id="UP000520814">
    <property type="component" value="Unassembled WGS sequence"/>
</dbReference>
<dbReference type="EMBL" id="JACHGW010000007">
    <property type="protein sequence ID" value="MBB6053478.1"/>
    <property type="molecule type" value="Genomic_DNA"/>
</dbReference>
<dbReference type="InterPro" id="IPR016181">
    <property type="entry name" value="Acyl_CoA_acyltransferase"/>
</dbReference>
<dbReference type="SUPFAM" id="SSF55729">
    <property type="entry name" value="Acyl-CoA N-acyltransferases (Nat)"/>
    <property type="match status" value="1"/>
</dbReference>
<evidence type="ECO:0000313" key="3">
    <source>
        <dbReference type="Proteomes" id="UP000520814"/>
    </source>
</evidence>
<feature type="domain" description="N-acetyltransferase" evidence="1">
    <location>
        <begin position="26"/>
        <end position="158"/>
    </location>
</feature>
<accession>A0A7W9W950</accession>
<gene>
    <name evidence="2" type="ORF">HNQ39_005313</name>
</gene>
<dbReference type="GO" id="GO:0016747">
    <property type="term" value="F:acyltransferase activity, transferring groups other than amino-acyl groups"/>
    <property type="evidence" value="ECO:0007669"/>
    <property type="project" value="InterPro"/>
</dbReference>
<dbReference type="Gene3D" id="3.40.630.30">
    <property type="match status" value="1"/>
</dbReference>
<reference evidence="2 3" key="1">
    <citation type="submission" date="2020-08" db="EMBL/GenBank/DDBJ databases">
        <title>Genomic Encyclopedia of Type Strains, Phase IV (KMG-IV): sequencing the most valuable type-strain genomes for metagenomic binning, comparative biology and taxonomic classification.</title>
        <authorList>
            <person name="Goeker M."/>
        </authorList>
    </citation>
    <scope>NUCLEOTIDE SEQUENCE [LARGE SCALE GENOMIC DNA]</scope>
    <source>
        <strain evidence="2 3">DSM 23562</strain>
    </source>
</reference>
<dbReference type="CDD" id="cd04301">
    <property type="entry name" value="NAT_SF"/>
    <property type="match status" value="1"/>
</dbReference>
<name>A0A7W9W950_ARMRO</name>
<organism evidence="2 3">
    <name type="scientific">Armatimonas rosea</name>
    <dbReference type="NCBI Taxonomy" id="685828"/>
    <lineage>
        <taxon>Bacteria</taxon>
        <taxon>Bacillati</taxon>
        <taxon>Armatimonadota</taxon>
        <taxon>Armatimonadia</taxon>
        <taxon>Armatimonadales</taxon>
        <taxon>Armatimonadaceae</taxon>
        <taxon>Armatimonas</taxon>
    </lineage>
</organism>
<proteinExistence type="predicted"/>
<evidence type="ECO:0000313" key="2">
    <source>
        <dbReference type="EMBL" id="MBB6053478.1"/>
    </source>
</evidence>
<evidence type="ECO:0000259" key="1">
    <source>
        <dbReference type="PROSITE" id="PS51186"/>
    </source>
</evidence>
<keyword evidence="2" id="KW-0808">Transferase</keyword>
<dbReference type="PROSITE" id="PS51186">
    <property type="entry name" value="GNAT"/>
    <property type="match status" value="1"/>
</dbReference>
<protein>
    <submittedName>
        <fullName evidence="2">GNAT superfamily N-acetyltransferase</fullName>
    </submittedName>
</protein>
<dbReference type="AlphaFoldDB" id="A0A7W9W950"/>
<keyword evidence="3" id="KW-1185">Reference proteome</keyword>
<dbReference type="InterPro" id="IPR000182">
    <property type="entry name" value="GNAT_dom"/>
</dbReference>
<dbReference type="Pfam" id="PF00583">
    <property type="entry name" value="Acetyltransf_1"/>
    <property type="match status" value="1"/>
</dbReference>
<comment type="caution">
    <text evidence="2">The sequence shown here is derived from an EMBL/GenBank/DDBJ whole genome shotgun (WGS) entry which is preliminary data.</text>
</comment>
<sequence length="164" mass="17697">MPDLLVPLYKLPSVDEELARLRAEGIVVRRAFPFDLSRTRRFIAKTFSEGWADETEAGFARQPITCWIAIHEKRVIGFACVDATMRGFFGPTGVDPTFRGRGVGAALLLAALHGLKELGYGYGIIAGAGPVAFYEKCCGATVIPGSEPGVYVDMLDADGEEAAR</sequence>